<dbReference type="EMBL" id="KN835255">
    <property type="protein sequence ID" value="KIK41873.1"/>
    <property type="molecule type" value="Genomic_DNA"/>
</dbReference>
<sequence length="202" mass="21783">MFKFIRRVSTSFLPRPDRPWRDDATSNAPTIGRKRRFSFVEDDNDDSASMSVKKLRGDSTQAEGSAPSIPAVSDKKEGEDVKSVTQGVKDVELDEKLDSSSGPEEVPLPDSPGRTPQLDTTLTEEAATAPEEEADKEEAEDNSDADSMASSSEVILDEGQPEDDSKDDTKTLPSSTTEDASTTEDTSTTDDTDTPAVTETDA</sequence>
<proteinExistence type="predicted"/>
<feature type="compositionally biased region" description="Basic and acidic residues" evidence="1">
    <location>
        <begin position="15"/>
        <end position="24"/>
    </location>
</feature>
<protein>
    <submittedName>
        <fullName evidence="2">Uncharacterized protein</fullName>
    </submittedName>
</protein>
<evidence type="ECO:0000313" key="2">
    <source>
        <dbReference type="EMBL" id="KIK41873.1"/>
    </source>
</evidence>
<evidence type="ECO:0000313" key="3">
    <source>
        <dbReference type="Proteomes" id="UP000054485"/>
    </source>
</evidence>
<feature type="region of interest" description="Disordered" evidence="1">
    <location>
        <begin position="13"/>
        <end position="202"/>
    </location>
</feature>
<feature type="compositionally biased region" description="Acidic residues" evidence="1">
    <location>
        <begin position="130"/>
        <end position="144"/>
    </location>
</feature>
<organism evidence="2 3">
    <name type="scientific">Suillus luteus UH-Slu-Lm8-n1</name>
    <dbReference type="NCBI Taxonomy" id="930992"/>
    <lineage>
        <taxon>Eukaryota</taxon>
        <taxon>Fungi</taxon>
        <taxon>Dikarya</taxon>
        <taxon>Basidiomycota</taxon>
        <taxon>Agaricomycotina</taxon>
        <taxon>Agaricomycetes</taxon>
        <taxon>Agaricomycetidae</taxon>
        <taxon>Boletales</taxon>
        <taxon>Suillineae</taxon>
        <taxon>Suillaceae</taxon>
        <taxon>Suillus</taxon>
    </lineage>
</organism>
<reference evidence="3" key="2">
    <citation type="submission" date="2015-01" db="EMBL/GenBank/DDBJ databases">
        <title>Evolutionary Origins and Diversification of the Mycorrhizal Mutualists.</title>
        <authorList>
            <consortium name="DOE Joint Genome Institute"/>
            <consortium name="Mycorrhizal Genomics Consortium"/>
            <person name="Kohler A."/>
            <person name="Kuo A."/>
            <person name="Nagy L.G."/>
            <person name="Floudas D."/>
            <person name="Copeland A."/>
            <person name="Barry K.W."/>
            <person name="Cichocki N."/>
            <person name="Veneault-Fourrey C."/>
            <person name="LaButti K."/>
            <person name="Lindquist E.A."/>
            <person name="Lipzen A."/>
            <person name="Lundell T."/>
            <person name="Morin E."/>
            <person name="Murat C."/>
            <person name="Riley R."/>
            <person name="Ohm R."/>
            <person name="Sun H."/>
            <person name="Tunlid A."/>
            <person name="Henrissat B."/>
            <person name="Grigoriev I.V."/>
            <person name="Hibbett D.S."/>
            <person name="Martin F."/>
        </authorList>
    </citation>
    <scope>NUCLEOTIDE SEQUENCE [LARGE SCALE GENOMIC DNA]</scope>
    <source>
        <strain evidence="3">UH-Slu-Lm8-n1</strain>
    </source>
</reference>
<dbReference type="HOGENOM" id="CLU_092894_0_0_1"/>
<evidence type="ECO:0000256" key="1">
    <source>
        <dbReference type="SAM" id="MobiDB-lite"/>
    </source>
</evidence>
<keyword evidence="3" id="KW-1185">Reference proteome</keyword>
<feature type="compositionally biased region" description="Acidic residues" evidence="1">
    <location>
        <begin position="155"/>
        <end position="166"/>
    </location>
</feature>
<feature type="compositionally biased region" description="Low complexity" evidence="1">
    <location>
        <begin position="175"/>
        <end position="186"/>
    </location>
</feature>
<dbReference type="STRING" id="930992.A0A0D0BF06"/>
<feature type="compositionally biased region" description="Basic and acidic residues" evidence="1">
    <location>
        <begin position="73"/>
        <end position="82"/>
    </location>
</feature>
<dbReference type="InParanoid" id="A0A0D0BF06"/>
<feature type="compositionally biased region" description="Low complexity" evidence="1">
    <location>
        <begin position="119"/>
        <end position="129"/>
    </location>
</feature>
<dbReference type="AlphaFoldDB" id="A0A0D0BF06"/>
<name>A0A0D0BF06_9AGAM</name>
<feature type="compositionally biased region" description="Basic and acidic residues" evidence="1">
    <location>
        <begin position="89"/>
        <end position="98"/>
    </location>
</feature>
<reference evidence="2 3" key="1">
    <citation type="submission" date="2014-04" db="EMBL/GenBank/DDBJ databases">
        <authorList>
            <consortium name="DOE Joint Genome Institute"/>
            <person name="Kuo A."/>
            <person name="Ruytinx J."/>
            <person name="Rineau F."/>
            <person name="Colpaert J."/>
            <person name="Kohler A."/>
            <person name="Nagy L.G."/>
            <person name="Floudas D."/>
            <person name="Copeland A."/>
            <person name="Barry K.W."/>
            <person name="Cichocki N."/>
            <person name="Veneault-Fourrey C."/>
            <person name="LaButti K."/>
            <person name="Lindquist E.A."/>
            <person name="Lipzen A."/>
            <person name="Lundell T."/>
            <person name="Morin E."/>
            <person name="Murat C."/>
            <person name="Sun H."/>
            <person name="Tunlid A."/>
            <person name="Henrissat B."/>
            <person name="Grigoriev I.V."/>
            <person name="Hibbett D.S."/>
            <person name="Martin F."/>
            <person name="Nordberg H.P."/>
            <person name="Cantor M.N."/>
            <person name="Hua S.X."/>
        </authorList>
    </citation>
    <scope>NUCLEOTIDE SEQUENCE [LARGE SCALE GENOMIC DNA]</scope>
    <source>
        <strain evidence="2 3">UH-Slu-Lm8-n1</strain>
    </source>
</reference>
<accession>A0A0D0BF06</accession>
<dbReference type="OrthoDB" id="3269227at2759"/>
<gene>
    <name evidence="2" type="ORF">CY34DRAFT_805572</name>
</gene>
<dbReference type="Proteomes" id="UP000054485">
    <property type="component" value="Unassembled WGS sequence"/>
</dbReference>